<organism evidence="1 2">
    <name type="scientific">Rhodopirellula bahusiensis</name>
    <dbReference type="NCBI Taxonomy" id="2014065"/>
    <lineage>
        <taxon>Bacteria</taxon>
        <taxon>Pseudomonadati</taxon>
        <taxon>Planctomycetota</taxon>
        <taxon>Planctomycetia</taxon>
        <taxon>Pirellulales</taxon>
        <taxon>Pirellulaceae</taxon>
        <taxon>Rhodopirellula</taxon>
    </lineage>
</organism>
<sequence length="138" mass="15618">MDMLLRSTGLQCAFSLAITPVLRAIADTLTKDELTYYWSWVDPNNVFHFEICGGKTLRDKAVVIVTRGPGRQFVLEMKLAHSLREMRLVNVEGNITRSGWNFELPSYHPSIEDVNAEAAIEMSALRMLFDQHQSIGCT</sequence>
<dbReference type="EMBL" id="NIZW01000048">
    <property type="protein sequence ID" value="PHQ31489.1"/>
    <property type="molecule type" value="Genomic_DNA"/>
</dbReference>
<keyword evidence="2" id="KW-1185">Reference proteome</keyword>
<accession>A0A2G1VYI7</accession>
<proteinExistence type="predicted"/>
<dbReference type="RefSeq" id="WP_158231111.1">
    <property type="nucleotide sequence ID" value="NZ_NIZW01000048.1"/>
</dbReference>
<dbReference type="AlphaFoldDB" id="A0A2G1VYI7"/>
<comment type="caution">
    <text evidence="1">The sequence shown here is derived from an EMBL/GenBank/DDBJ whole genome shotgun (WGS) entry which is preliminary data.</text>
</comment>
<dbReference type="GeneID" id="90612196"/>
<dbReference type="Proteomes" id="UP000225740">
    <property type="component" value="Unassembled WGS sequence"/>
</dbReference>
<evidence type="ECO:0000313" key="2">
    <source>
        <dbReference type="Proteomes" id="UP000225740"/>
    </source>
</evidence>
<reference evidence="1 2" key="1">
    <citation type="submission" date="2017-06" db="EMBL/GenBank/DDBJ databases">
        <title>Description of Rhodopirellula bahusiensis sp. nov.</title>
        <authorList>
            <person name="Kizina J."/>
            <person name="Harder J."/>
        </authorList>
    </citation>
    <scope>NUCLEOTIDE SEQUENCE [LARGE SCALE GENOMIC DNA]</scope>
    <source>
        <strain evidence="1 2">SWK21</strain>
    </source>
</reference>
<gene>
    <name evidence="1" type="ORF">CEE69_30785</name>
</gene>
<name>A0A2G1VYI7_9BACT</name>
<protein>
    <submittedName>
        <fullName evidence="1">Uncharacterized protein</fullName>
    </submittedName>
</protein>
<evidence type="ECO:0000313" key="1">
    <source>
        <dbReference type="EMBL" id="PHQ31489.1"/>
    </source>
</evidence>